<evidence type="ECO:0000313" key="1">
    <source>
        <dbReference type="EMBL" id="UYP44704.1"/>
    </source>
</evidence>
<gene>
    <name evidence="1" type="ORF">NEF87_000989</name>
</gene>
<keyword evidence="2" id="KW-1185">Reference proteome</keyword>
<name>A0ABY6HQ53_9ARCH</name>
<dbReference type="Proteomes" id="UP001208689">
    <property type="component" value="Chromosome"/>
</dbReference>
<proteinExistence type="predicted"/>
<sequence length="59" mass="7248">MWMCLNHTVWNEAKILIELKQSLIQEVMIKEKNHGILVFFIYESFTIWYSPTKKIFYYS</sequence>
<organism evidence="1 2">
    <name type="scientific">Candidatus Lokiarchaeum ossiferum</name>
    <dbReference type="NCBI Taxonomy" id="2951803"/>
    <lineage>
        <taxon>Archaea</taxon>
        <taxon>Promethearchaeati</taxon>
        <taxon>Promethearchaeota</taxon>
        <taxon>Promethearchaeia</taxon>
        <taxon>Promethearchaeales</taxon>
        <taxon>Promethearchaeaceae</taxon>
        <taxon>Candidatus Lokiarchaeum</taxon>
    </lineage>
</organism>
<accession>A0ABY6HQ53</accession>
<protein>
    <submittedName>
        <fullName evidence="1">Uncharacterized protein</fullName>
    </submittedName>
</protein>
<dbReference type="EMBL" id="CP104013">
    <property type="protein sequence ID" value="UYP44704.1"/>
    <property type="molecule type" value="Genomic_DNA"/>
</dbReference>
<reference evidence="1" key="1">
    <citation type="submission" date="2022-09" db="EMBL/GenBank/DDBJ databases">
        <title>Actin cytoskeleton and complex cell architecture in an #Asgard archaeon.</title>
        <authorList>
            <person name="Ponce Toledo R.I."/>
            <person name="Schleper C."/>
            <person name="Rodrigues Oliveira T."/>
            <person name="Wollweber F."/>
            <person name="Xu J."/>
            <person name="Rittmann S."/>
            <person name="Klingl A."/>
            <person name="Pilhofer M."/>
        </authorList>
    </citation>
    <scope>NUCLEOTIDE SEQUENCE</scope>
    <source>
        <strain evidence="1">B-35</strain>
    </source>
</reference>
<evidence type="ECO:0000313" key="2">
    <source>
        <dbReference type="Proteomes" id="UP001208689"/>
    </source>
</evidence>